<evidence type="ECO:0000256" key="4">
    <source>
        <dbReference type="ARBA" id="ARBA00023136"/>
    </source>
</evidence>
<accession>A0AAJ1MJY8</accession>
<evidence type="ECO:0000256" key="5">
    <source>
        <dbReference type="SAM" id="Phobius"/>
    </source>
</evidence>
<feature type="transmembrane region" description="Helical" evidence="5">
    <location>
        <begin position="12"/>
        <end position="30"/>
    </location>
</feature>
<dbReference type="SUPFAM" id="SSF144091">
    <property type="entry name" value="Rhomboid-like"/>
    <property type="match status" value="1"/>
</dbReference>
<feature type="transmembrane region" description="Helical" evidence="5">
    <location>
        <begin position="92"/>
        <end position="113"/>
    </location>
</feature>
<dbReference type="GO" id="GO:0006508">
    <property type="term" value="P:proteolysis"/>
    <property type="evidence" value="ECO:0007669"/>
    <property type="project" value="UniProtKB-KW"/>
</dbReference>
<evidence type="ECO:0000256" key="2">
    <source>
        <dbReference type="ARBA" id="ARBA00022692"/>
    </source>
</evidence>
<dbReference type="Gene3D" id="1.20.1540.10">
    <property type="entry name" value="Rhomboid-like"/>
    <property type="match status" value="1"/>
</dbReference>
<organism evidence="7 8">
    <name type="scientific">Candidatus Thalassospirochaeta sargassi</name>
    <dbReference type="NCBI Taxonomy" id="3119039"/>
    <lineage>
        <taxon>Bacteria</taxon>
        <taxon>Pseudomonadati</taxon>
        <taxon>Spirochaetota</taxon>
        <taxon>Spirochaetia</taxon>
        <taxon>Spirochaetales</taxon>
        <taxon>Spirochaetaceae</taxon>
        <taxon>Candidatus Thalassospirochaeta</taxon>
    </lineage>
</organism>
<reference evidence="7 8" key="1">
    <citation type="submission" date="2022-12" db="EMBL/GenBank/DDBJ databases">
        <title>Metagenome assembled genome from gulf of manar.</title>
        <authorList>
            <person name="Kohli P."/>
            <person name="Pk S."/>
            <person name="Venkata Ramana C."/>
            <person name="Sasikala C."/>
        </authorList>
    </citation>
    <scope>NUCLEOTIDE SEQUENCE [LARGE SCALE GENOMIC DNA]</scope>
    <source>
        <strain evidence="7">JB008</strain>
    </source>
</reference>
<evidence type="ECO:0000259" key="6">
    <source>
        <dbReference type="Pfam" id="PF01694"/>
    </source>
</evidence>
<name>A0AAJ1MJY8_9SPIO</name>
<evidence type="ECO:0000256" key="3">
    <source>
        <dbReference type="ARBA" id="ARBA00022989"/>
    </source>
</evidence>
<feature type="transmembrane region" description="Helical" evidence="5">
    <location>
        <begin position="175"/>
        <end position="198"/>
    </location>
</feature>
<protein>
    <submittedName>
        <fullName evidence="7">Rhomboid family intramembrane serine protease</fullName>
    </submittedName>
</protein>
<dbReference type="GO" id="GO:0004252">
    <property type="term" value="F:serine-type endopeptidase activity"/>
    <property type="evidence" value="ECO:0007669"/>
    <property type="project" value="InterPro"/>
</dbReference>
<feature type="transmembrane region" description="Helical" evidence="5">
    <location>
        <begin position="144"/>
        <end position="163"/>
    </location>
</feature>
<dbReference type="SMART" id="SM01160">
    <property type="entry name" value="DUF1751"/>
    <property type="match status" value="1"/>
</dbReference>
<keyword evidence="3 5" id="KW-1133">Transmembrane helix</keyword>
<evidence type="ECO:0000256" key="1">
    <source>
        <dbReference type="ARBA" id="ARBA00004141"/>
    </source>
</evidence>
<dbReference type="InterPro" id="IPR035952">
    <property type="entry name" value="Rhomboid-like_sf"/>
</dbReference>
<feature type="domain" description="Peptidase S54 rhomboid" evidence="6">
    <location>
        <begin position="51"/>
        <end position="194"/>
    </location>
</feature>
<keyword evidence="2 5" id="KW-0812">Transmembrane</keyword>
<sequence length="213" mass="24044">MNNPLRKPFRYTYSSLSFILIGLNLAVYMLNMLVPNTMYYMAMIPSFVLNGYIWQFVTYMFVHSGISHIAFNMLALFFFGQAVERQMGSREFLLFYLVTGTLAGIFSFIVYFLTGSNVVLLGASGAVYAVLLAYAVYFPDSRIFIFGIVPIKARSLVLIYTAIELLSQFGSFRSGISHLTHLAGFGFAFLYFIIRLGVNPIDSLTGRRGNPWN</sequence>
<gene>
    <name evidence="7" type="ORF">PQJ61_05815</name>
</gene>
<proteinExistence type="predicted"/>
<dbReference type="Pfam" id="PF01694">
    <property type="entry name" value="Rhomboid"/>
    <property type="match status" value="1"/>
</dbReference>
<keyword evidence="7" id="KW-0645">Protease</keyword>
<dbReference type="PANTHER" id="PTHR43731">
    <property type="entry name" value="RHOMBOID PROTEASE"/>
    <property type="match status" value="1"/>
</dbReference>
<dbReference type="GO" id="GO:0016020">
    <property type="term" value="C:membrane"/>
    <property type="evidence" value="ECO:0007669"/>
    <property type="project" value="UniProtKB-SubCell"/>
</dbReference>
<dbReference type="InterPro" id="IPR050925">
    <property type="entry name" value="Rhomboid_protease_S54"/>
</dbReference>
<evidence type="ECO:0000313" key="7">
    <source>
        <dbReference type="EMBL" id="MDC7226261.1"/>
    </source>
</evidence>
<keyword evidence="4 5" id="KW-0472">Membrane</keyword>
<dbReference type="AlphaFoldDB" id="A0AAJ1MJY8"/>
<dbReference type="InterPro" id="IPR022764">
    <property type="entry name" value="Peptidase_S54_rhomboid_dom"/>
</dbReference>
<dbReference type="PANTHER" id="PTHR43731:SF26">
    <property type="entry name" value="RHOMBOID-LIKE PROTEIN 10, CHLOROPLASTIC"/>
    <property type="match status" value="1"/>
</dbReference>
<evidence type="ECO:0000313" key="8">
    <source>
        <dbReference type="Proteomes" id="UP001221217"/>
    </source>
</evidence>
<comment type="caution">
    <text evidence="7">The sequence shown here is derived from an EMBL/GenBank/DDBJ whole genome shotgun (WGS) entry which is preliminary data.</text>
</comment>
<keyword evidence="7" id="KW-0378">Hydrolase</keyword>
<dbReference type="EMBL" id="JAQQAL010000011">
    <property type="protein sequence ID" value="MDC7226261.1"/>
    <property type="molecule type" value="Genomic_DNA"/>
</dbReference>
<dbReference type="Proteomes" id="UP001221217">
    <property type="component" value="Unassembled WGS sequence"/>
</dbReference>
<feature type="transmembrane region" description="Helical" evidence="5">
    <location>
        <begin position="60"/>
        <end position="80"/>
    </location>
</feature>
<comment type="subcellular location">
    <subcellularLocation>
        <location evidence="1">Membrane</location>
        <topology evidence="1">Multi-pass membrane protein</topology>
    </subcellularLocation>
</comment>
<feature type="transmembrane region" description="Helical" evidence="5">
    <location>
        <begin position="119"/>
        <end position="137"/>
    </location>
</feature>